<feature type="domain" description="PAS" evidence="7">
    <location>
        <begin position="381"/>
        <end position="425"/>
    </location>
</feature>
<dbReference type="Proteomes" id="UP001230496">
    <property type="component" value="Chromosome"/>
</dbReference>
<comment type="catalytic activity">
    <reaction evidence="1">
        <text>ATP + protein L-histidine = ADP + protein N-phospho-L-histidine.</text>
        <dbReference type="EC" id="2.7.13.3"/>
    </reaction>
</comment>
<gene>
    <name evidence="9" type="ORF">QYS49_20180</name>
</gene>
<dbReference type="Pfam" id="PF13426">
    <property type="entry name" value="PAS_9"/>
    <property type="match status" value="4"/>
</dbReference>
<proteinExistence type="predicted"/>
<dbReference type="PROSITE" id="PS50112">
    <property type="entry name" value="PAS"/>
    <property type="match status" value="7"/>
</dbReference>
<dbReference type="InterPro" id="IPR001610">
    <property type="entry name" value="PAC"/>
</dbReference>
<dbReference type="KEGG" id="msaa:QYS49_20180"/>
<feature type="domain" description="Histidine kinase" evidence="6">
    <location>
        <begin position="1041"/>
        <end position="1254"/>
    </location>
</feature>
<dbReference type="NCBIfam" id="TIGR00229">
    <property type="entry name" value="sensory_box"/>
    <property type="match status" value="7"/>
</dbReference>
<dbReference type="InterPro" id="IPR013655">
    <property type="entry name" value="PAS_fold_3"/>
</dbReference>
<keyword evidence="4" id="KW-0808">Transferase</keyword>
<dbReference type="EC" id="2.7.13.3" evidence="2"/>
<dbReference type="PROSITE" id="PS50113">
    <property type="entry name" value="PAC"/>
    <property type="match status" value="6"/>
</dbReference>
<dbReference type="EMBL" id="CP129971">
    <property type="protein sequence ID" value="WKK74113.2"/>
    <property type="molecule type" value="Genomic_DNA"/>
</dbReference>
<keyword evidence="3" id="KW-0597">Phosphoprotein</keyword>
<feature type="domain" description="PAS" evidence="7">
    <location>
        <begin position="631"/>
        <end position="703"/>
    </location>
</feature>
<evidence type="ECO:0000313" key="10">
    <source>
        <dbReference type="Proteomes" id="UP001230496"/>
    </source>
</evidence>
<dbReference type="PANTHER" id="PTHR43304:SF1">
    <property type="entry name" value="PAC DOMAIN-CONTAINING PROTEIN"/>
    <property type="match status" value="1"/>
</dbReference>
<dbReference type="InterPro" id="IPR000014">
    <property type="entry name" value="PAS"/>
</dbReference>
<feature type="domain" description="PAC" evidence="8">
    <location>
        <begin position="208"/>
        <end position="261"/>
    </location>
</feature>
<feature type="domain" description="PAS" evidence="7">
    <location>
        <begin position="895"/>
        <end position="970"/>
    </location>
</feature>
<evidence type="ECO:0000313" key="9">
    <source>
        <dbReference type="EMBL" id="WKK74113.2"/>
    </source>
</evidence>
<dbReference type="GO" id="GO:0004673">
    <property type="term" value="F:protein histidine kinase activity"/>
    <property type="evidence" value="ECO:0007669"/>
    <property type="project" value="UniProtKB-EC"/>
</dbReference>
<evidence type="ECO:0000259" key="8">
    <source>
        <dbReference type="PROSITE" id="PS50113"/>
    </source>
</evidence>
<feature type="domain" description="PAS" evidence="7">
    <location>
        <begin position="504"/>
        <end position="548"/>
    </location>
</feature>
<reference evidence="9 10" key="1">
    <citation type="submission" date="2023-08" db="EMBL/GenBank/DDBJ databases">
        <title>Comparative genomics and taxonomic characterization of three novel marine species of genus Marivirga.</title>
        <authorList>
            <person name="Muhammad N."/>
            <person name="Kim S.-G."/>
        </authorList>
    </citation>
    <scope>NUCLEOTIDE SEQUENCE [LARGE SCALE GENOMIC DNA]</scope>
    <source>
        <strain evidence="9 10">BDSF4-3</strain>
    </source>
</reference>
<dbReference type="PRINTS" id="PR00344">
    <property type="entry name" value="BCTRLSENSOR"/>
</dbReference>
<feature type="domain" description="PAC" evidence="8">
    <location>
        <begin position="972"/>
        <end position="1023"/>
    </location>
</feature>
<accession>A0AA49GD13</accession>
<dbReference type="PANTHER" id="PTHR43304">
    <property type="entry name" value="PHYTOCHROME-LIKE PROTEIN CPH1"/>
    <property type="match status" value="1"/>
</dbReference>
<dbReference type="CDD" id="cd00130">
    <property type="entry name" value="PAS"/>
    <property type="match status" value="7"/>
</dbReference>
<sequence length="1255" mass="145239">MDGLKQQLYFCIKESHLLFNLINDYAVDGYCFWKVGQHNQLFLDKKFAGKLCINSNDEINLDQLNDQNREYLKAIITELEFNKHKGELQQEIFHTKLELRREKVSIHYSIFNLNENEGNFILASLEIKNDFYRSIEKVSDVLDFAIWQWNLKTNELIVNEKWANIAGYTLKELEPVTVETFINLTHPDDGESTLELAKKYLSGEINEYKTEIRFKHKNGSWRWVTASGKIASRTESGEVEWFIGYHLDITDKKIHEHELDTLALVPKNTLYPVLITDRNGKIIFANNSFHKMSGYLAEDIIGKNPSEFLHGPNTNEEDKISFKRKLDSGKSFIQEILNYTKSGNPYIVSCFVDPVYGNNGEIKRYISIQTDVTQERKNQEYLTNLKNTLDQIKDSIFIYDKDSLQFNYVNQGAIKTLGYSEQELLQLHPYDINPELTEESMRELAVSFEKGENSNLRLKTTHLSKNGKEIPVEVLVQYIRNESIGNHFVAIAKDISSQIATENQLKRLSLVAEKTTNLVVITDDKGRIEYVNSAFEQKTGYKLEEVLGGKPGKFLHGKETNPLHIKANRAGLKTLKPFTQEILNYSKSGKKYWVSITFNPVFNEAGELTNFIAIESDITERIQREDLLKESEERLQFVLKGSELGYWDWDANSGKMTVNDRWFEMLGYTRNDFEVSIDNWHSLVHPEDMEKLNDIMENVFPDPKKSDFYVELRAKHKKGHYIWILDRGSVVERDFKGNPSRISGMHMEITERKELENRLEIERKFLNKILNTNALNLMVLNNAGKIIFVSKGTEKILGLKKNEIEQKTYNDPIWDLYTMDGKPFPSKELPFVKVNQTQDVVKDVQLCLVWKNGTVKYLSLQGSPMSYDNGKVNEVVITILDITQRIIAQKQLDQTKNQMQSILKEMDDVVWSVSIPEYKMIYITPSIEKITGFPQSYYLENYVGNRWEERIYENDKKLLEKAYQDLDEKGSFELEYRIRSKDDRLKWVLNKGTIIKKNGKPSRLDGYITDISKRKEQENALKKYLAIVEDQNERLKNFTYIVSHNLRSHSANIQGLMYLINKKNPEIAENEYVKLLNVASDKLDDTLHHLNNVVSVVSSADEMHKINLSDAITAFSDTFENFIKESKIWFLNEVSKAVYVEAVPAFLESIITNLLNNAIKYKDPEKNDAYVRISSRKFNGIVIIEIEDNGLGIDLEKYGEKLFGMYKTFHNHKDSRGLGLFLTKNQIESMGGKIEVVSKLGIGSTFKVFLKDGNI</sequence>
<evidence type="ECO:0000256" key="3">
    <source>
        <dbReference type="ARBA" id="ARBA00022553"/>
    </source>
</evidence>
<organism evidence="9 10">
    <name type="scientific">Marivirga salinarum</name>
    <dbReference type="NCBI Taxonomy" id="3059078"/>
    <lineage>
        <taxon>Bacteria</taxon>
        <taxon>Pseudomonadati</taxon>
        <taxon>Bacteroidota</taxon>
        <taxon>Cytophagia</taxon>
        <taxon>Cytophagales</taxon>
        <taxon>Marivirgaceae</taxon>
        <taxon>Marivirga</taxon>
    </lineage>
</organism>
<feature type="domain" description="PAC" evidence="8">
    <location>
        <begin position="576"/>
        <end position="630"/>
    </location>
</feature>
<dbReference type="SUPFAM" id="SSF55874">
    <property type="entry name" value="ATPase domain of HSP90 chaperone/DNA topoisomerase II/histidine kinase"/>
    <property type="match status" value="1"/>
</dbReference>
<dbReference type="RefSeq" id="WP_308347916.1">
    <property type="nucleotide sequence ID" value="NZ_CP129971.1"/>
</dbReference>
<evidence type="ECO:0000256" key="4">
    <source>
        <dbReference type="ARBA" id="ARBA00022679"/>
    </source>
</evidence>
<evidence type="ECO:0000256" key="2">
    <source>
        <dbReference type="ARBA" id="ARBA00012438"/>
    </source>
</evidence>
<dbReference type="InterPro" id="IPR003594">
    <property type="entry name" value="HATPase_dom"/>
</dbReference>
<dbReference type="Gene3D" id="3.30.450.20">
    <property type="entry name" value="PAS domain"/>
    <property type="match status" value="7"/>
</dbReference>
<keyword evidence="5" id="KW-0418">Kinase</keyword>
<dbReference type="InterPro" id="IPR035965">
    <property type="entry name" value="PAS-like_dom_sf"/>
</dbReference>
<feature type="domain" description="PAC" evidence="8">
    <location>
        <begin position="842"/>
        <end position="894"/>
    </location>
</feature>
<evidence type="ECO:0000259" key="6">
    <source>
        <dbReference type="PROSITE" id="PS50109"/>
    </source>
</evidence>
<feature type="domain" description="PAC" evidence="8">
    <location>
        <begin position="708"/>
        <end position="761"/>
    </location>
</feature>
<name>A0AA49GD13_9BACT</name>
<feature type="domain" description="PAS" evidence="7">
    <location>
        <begin position="258"/>
        <end position="329"/>
    </location>
</feature>
<dbReference type="InterPro" id="IPR052162">
    <property type="entry name" value="Sensor_kinase/Photoreceptor"/>
</dbReference>
<dbReference type="AlphaFoldDB" id="A0AA49GD13"/>
<dbReference type="InterPro" id="IPR005467">
    <property type="entry name" value="His_kinase_dom"/>
</dbReference>
<dbReference type="Pfam" id="PF02518">
    <property type="entry name" value="HATPase_c"/>
    <property type="match status" value="1"/>
</dbReference>
<dbReference type="SMART" id="SM00091">
    <property type="entry name" value="PAS"/>
    <property type="match status" value="7"/>
</dbReference>
<dbReference type="SMART" id="SM00086">
    <property type="entry name" value="PAC"/>
    <property type="match status" value="7"/>
</dbReference>
<keyword evidence="10" id="KW-1185">Reference proteome</keyword>
<protein>
    <recommendedName>
        <fullName evidence="2">histidine kinase</fullName>
        <ecNumber evidence="2">2.7.13.3</ecNumber>
    </recommendedName>
</protein>
<evidence type="ECO:0000259" key="7">
    <source>
        <dbReference type="PROSITE" id="PS50112"/>
    </source>
</evidence>
<dbReference type="Pfam" id="PF08447">
    <property type="entry name" value="PAS_3"/>
    <property type="match status" value="3"/>
</dbReference>
<dbReference type="SMART" id="SM00387">
    <property type="entry name" value="HATPase_c"/>
    <property type="match status" value="1"/>
</dbReference>
<dbReference type="InterPro" id="IPR004358">
    <property type="entry name" value="Sig_transdc_His_kin-like_C"/>
</dbReference>
<feature type="domain" description="PAS" evidence="7">
    <location>
        <begin position="131"/>
        <end position="204"/>
    </location>
</feature>
<evidence type="ECO:0000256" key="5">
    <source>
        <dbReference type="ARBA" id="ARBA00022777"/>
    </source>
</evidence>
<dbReference type="SUPFAM" id="SSF55785">
    <property type="entry name" value="PYP-like sensor domain (PAS domain)"/>
    <property type="match status" value="7"/>
</dbReference>
<dbReference type="InterPro" id="IPR036890">
    <property type="entry name" value="HATPase_C_sf"/>
</dbReference>
<feature type="domain" description="PAC" evidence="8">
    <location>
        <begin position="330"/>
        <end position="384"/>
    </location>
</feature>
<dbReference type="PROSITE" id="PS50109">
    <property type="entry name" value="HIS_KIN"/>
    <property type="match status" value="1"/>
</dbReference>
<evidence type="ECO:0000256" key="1">
    <source>
        <dbReference type="ARBA" id="ARBA00000085"/>
    </source>
</evidence>
<dbReference type="InterPro" id="IPR000700">
    <property type="entry name" value="PAS-assoc_C"/>
</dbReference>
<dbReference type="Gene3D" id="3.30.565.10">
    <property type="entry name" value="Histidine kinase-like ATPase, C-terminal domain"/>
    <property type="match status" value="1"/>
</dbReference>
<feature type="domain" description="PAS" evidence="7">
    <location>
        <begin position="762"/>
        <end position="817"/>
    </location>
</feature>